<organism evidence="7">
    <name type="scientific">Lygus hesperus</name>
    <name type="common">Western plant bug</name>
    <dbReference type="NCBI Taxonomy" id="30085"/>
    <lineage>
        <taxon>Eukaryota</taxon>
        <taxon>Metazoa</taxon>
        <taxon>Ecdysozoa</taxon>
        <taxon>Arthropoda</taxon>
        <taxon>Hexapoda</taxon>
        <taxon>Insecta</taxon>
        <taxon>Pterygota</taxon>
        <taxon>Neoptera</taxon>
        <taxon>Paraneoptera</taxon>
        <taxon>Hemiptera</taxon>
        <taxon>Heteroptera</taxon>
        <taxon>Panheteroptera</taxon>
        <taxon>Cimicomorpha</taxon>
        <taxon>Miridae</taxon>
        <taxon>Mirini</taxon>
        <taxon>Lygus</taxon>
    </lineage>
</organism>
<comment type="similarity">
    <text evidence="5">Belongs to the ARTD/PARP family.</text>
</comment>
<evidence type="ECO:0000256" key="1">
    <source>
        <dbReference type="ARBA" id="ARBA00022676"/>
    </source>
</evidence>
<name>A0A0A9YP00_LYGHE</name>
<keyword evidence="2" id="KW-0808">Transferase</keyword>
<evidence type="ECO:0000259" key="6">
    <source>
        <dbReference type="Pfam" id="PF18084"/>
    </source>
</evidence>
<dbReference type="GO" id="GO:0016757">
    <property type="term" value="F:glycosyltransferase activity"/>
    <property type="evidence" value="ECO:0007669"/>
    <property type="project" value="UniProtKB-KW"/>
</dbReference>
<reference evidence="7" key="2">
    <citation type="submission" date="2014-07" db="EMBL/GenBank/DDBJ databases">
        <authorList>
            <person name="Hull J."/>
        </authorList>
    </citation>
    <scope>NUCLEOTIDE SEQUENCE</scope>
</reference>
<evidence type="ECO:0000313" key="7">
    <source>
        <dbReference type="EMBL" id="JAG33929.1"/>
    </source>
</evidence>
<dbReference type="Pfam" id="PF18084">
    <property type="entry name" value="ARTD15_N"/>
    <property type="match status" value="1"/>
</dbReference>
<evidence type="ECO:0000256" key="5">
    <source>
        <dbReference type="ARBA" id="ARBA00024347"/>
    </source>
</evidence>
<dbReference type="EMBL" id="GBHO01009675">
    <property type="protein sequence ID" value="JAG33929.1"/>
    <property type="molecule type" value="Transcribed_RNA"/>
</dbReference>
<dbReference type="PANTHER" id="PTHR21328">
    <property type="entry name" value="POLY ADP-RIBOSE POLYMERASE FAMILY, MEMBER PARP"/>
    <property type="match status" value="1"/>
</dbReference>
<dbReference type="InterPro" id="IPR041400">
    <property type="entry name" value="PARP16_N"/>
</dbReference>
<dbReference type="EMBL" id="GBRD01008568">
    <property type="protein sequence ID" value="JAG57253.1"/>
    <property type="molecule type" value="Transcribed_RNA"/>
</dbReference>
<dbReference type="InterPro" id="IPR051838">
    <property type="entry name" value="ARTD_PARP"/>
</dbReference>
<accession>A0A0A9YP00</accession>
<reference evidence="7" key="1">
    <citation type="journal article" date="2014" name="PLoS ONE">
        <title>Transcriptome-Based Identification of ABC Transporters in the Western Tarnished Plant Bug Lygus hesperus.</title>
        <authorList>
            <person name="Hull J.J."/>
            <person name="Chaney K."/>
            <person name="Geib S.M."/>
            <person name="Fabrick J.A."/>
            <person name="Brent C.S."/>
            <person name="Walsh D."/>
            <person name="Lavine L.C."/>
        </authorList>
    </citation>
    <scope>NUCLEOTIDE SEQUENCE</scope>
</reference>
<keyword evidence="4" id="KW-0520">NAD</keyword>
<evidence type="ECO:0000256" key="2">
    <source>
        <dbReference type="ARBA" id="ARBA00022679"/>
    </source>
</evidence>
<sequence>MNETALHPLSERLQVTDLKGDSCKSLIGLIRKALLSDLLSESFKPFYLSSQLYDVHYFDPYVAGDHPEIMTTFLEKSLLSTVKGEAANIGVFGSETSVRLNGFGLDESGEDSQMDLNLQKNNHPLDSMIIKEEDALKAIKPCQNSERKTYEVLRQLEQDPQMVDFKISLYITACNNVRLKPFPDHIVDESPEGMQGLLLINDLIPPVEVLRQSIRKHNKFQLNEQVVNLIHWLTVQLRQPKLLCIPHENYDSVFQRVEFAINVEDPTHMLKIMVNNLSSNHLQWQAARGKHSTKFAFYGARVEHIHSLVHLGLYPFQKVAGPLGHGIYLTSDLKSCLESSPPSWVWGKSTMGTQLQTVAIVEFISSHPRVVCYRDKNKPASTREAACYGKPYHYYVPYNNLIQARYLLIFVKDSHKMQTKALNFYTKQKETREAWRRIFLVGGYLALGFISWKSLRDSDNPSIWYIIMEKLRSNHILRPFTLFMQPPTVLY</sequence>
<gene>
    <name evidence="7" type="primary">Parp16_0</name>
    <name evidence="7" type="ORF">CM83_5121</name>
</gene>
<protein>
    <submittedName>
        <fullName evidence="7">Poly [ADP-ribose] polymerase 16</fullName>
    </submittedName>
</protein>
<reference evidence="8" key="3">
    <citation type="submission" date="2014-09" db="EMBL/GenBank/DDBJ databases">
        <authorList>
            <person name="Magalhaes I.L.F."/>
            <person name="Oliveira U."/>
            <person name="Santos F.R."/>
            <person name="Vidigal T.H.D.A."/>
            <person name="Brescovit A.D."/>
            <person name="Santos A.J."/>
        </authorList>
    </citation>
    <scope>NUCLEOTIDE SEQUENCE</scope>
</reference>
<dbReference type="GO" id="GO:0016779">
    <property type="term" value="F:nucleotidyltransferase activity"/>
    <property type="evidence" value="ECO:0007669"/>
    <property type="project" value="UniProtKB-KW"/>
</dbReference>
<keyword evidence="1" id="KW-0328">Glycosyltransferase</keyword>
<dbReference type="AlphaFoldDB" id="A0A0A9YP00"/>
<proteinExistence type="inferred from homology"/>
<evidence type="ECO:0000256" key="3">
    <source>
        <dbReference type="ARBA" id="ARBA00022695"/>
    </source>
</evidence>
<dbReference type="SUPFAM" id="SSF56399">
    <property type="entry name" value="ADP-ribosylation"/>
    <property type="match status" value="1"/>
</dbReference>
<keyword evidence="3" id="KW-0548">Nucleotidyltransferase</keyword>
<evidence type="ECO:0000256" key="4">
    <source>
        <dbReference type="ARBA" id="ARBA00023027"/>
    </source>
</evidence>
<evidence type="ECO:0000313" key="8">
    <source>
        <dbReference type="EMBL" id="JAG57253.1"/>
    </source>
</evidence>
<feature type="domain" description="PARP16 N-terminal" evidence="6">
    <location>
        <begin position="155"/>
        <end position="233"/>
    </location>
</feature>